<dbReference type="CDD" id="cd23659">
    <property type="entry name" value="USP_At3g01520-like"/>
    <property type="match status" value="1"/>
</dbReference>
<dbReference type="EMBL" id="FOIC01000008">
    <property type="protein sequence ID" value="SET57262.1"/>
    <property type="molecule type" value="Genomic_DNA"/>
</dbReference>
<dbReference type="PRINTS" id="PR01438">
    <property type="entry name" value="UNVRSLSTRESS"/>
</dbReference>
<organism evidence="3 4">
    <name type="scientific">Natrinema hispanicum</name>
    <dbReference type="NCBI Taxonomy" id="392421"/>
    <lineage>
        <taxon>Archaea</taxon>
        <taxon>Methanobacteriati</taxon>
        <taxon>Methanobacteriota</taxon>
        <taxon>Stenosarchaea group</taxon>
        <taxon>Halobacteria</taxon>
        <taxon>Halobacteriales</taxon>
        <taxon>Natrialbaceae</taxon>
        <taxon>Natrinema</taxon>
    </lineage>
</organism>
<accession>A0A1I0FG45</accession>
<dbReference type="Proteomes" id="UP000199320">
    <property type="component" value="Unassembled WGS sequence"/>
</dbReference>
<gene>
    <name evidence="3" type="ORF">SAMN04488694_108128</name>
    <name evidence="2" type="ORF">SAMN05192552_1011110</name>
</gene>
<dbReference type="InterPro" id="IPR006016">
    <property type="entry name" value="UspA"/>
</dbReference>
<dbReference type="AlphaFoldDB" id="A0A1I0FG45"/>
<protein>
    <submittedName>
        <fullName evidence="3">Nucleotide-binding universal stress protein, UspA family</fullName>
    </submittedName>
</protein>
<dbReference type="PANTHER" id="PTHR31964:SF113">
    <property type="entry name" value="USPA DOMAIN-CONTAINING PROTEIN"/>
    <property type="match status" value="1"/>
</dbReference>
<feature type="domain" description="UspA" evidence="1">
    <location>
        <begin position="1"/>
        <end position="131"/>
    </location>
</feature>
<dbReference type="EMBL" id="FMZP01000011">
    <property type="protein sequence ID" value="SDD05432.1"/>
    <property type="molecule type" value="Genomic_DNA"/>
</dbReference>
<dbReference type="Pfam" id="PF00582">
    <property type="entry name" value="Usp"/>
    <property type="match status" value="1"/>
</dbReference>
<dbReference type="SUPFAM" id="SSF52402">
    <property type="entry name" value="Adenine nucleotide alpha hydrolases-like"/>
    <property type="match status" value="1"/>
</dbReference>
<reference evidence="4 5" key="1">
    <citation type="submission" date="2016-10" db="EMBL/GenBank/DDBJ databases">
        <authorList>
            <person name="Varghese N."/>
            <person name="Submissions S."/>
        </authorList>
    </citation>
    <scope>NUCLEOTIDE SEQUENCE [LARGE SCALE GENOMIC DNA]</scope>
    <source>
        <strain evidence="2 5">CDM_1</strain>
        <strain evidence="4">CDM_6</strain>
    </source>
</reference>
<evidence type="ECO:0000313" key="3">
    <source>
        <dbReference type="EMBL" id="SET57262.1"/>
    </source>
</evidence>
<dbReference type="Gene3D" id="3.40.50.620">
    <property type="entry name" value="HUPs"/>
    <property type="match status" value="1"/>
</dbReference>
<dbReference type="STRING" id="392421.SAMN04488694_108128"/>
<reference evidence="3" key="2">
    <citation type="submission" date="2016-10" db="EMBL/GenBank/DDBJ databases">
        <authorList>
            <person name="de Groot N.N."/>
        </authorList>
    </citation>
    <scope>NUCLEOTIDE SEQUENCE [LARGE SCALE GENOMIC DNA]</scope>
    <source>
        <strain evidence="3">CDM_6</strain>
    </source>
</reference>
<dbReference type="InterPro" id="IPR006015">
    <property type="entry name" value="Universal_stress_UspA"/>
</dbReference>
<evidence type="ECO:0000259" key="1">
    <source>
        <dbReference type="Pfam" id="PF00582"/>
    </source>
</evidence>
<evidence type="ECO:0000313" key="2">
    <source>
        <dbReference type="EMBL" id="SDD05432.1"/>
    </source>
</evidence>
<dbReference type="InterPro" id="IPR014729">
    <property type="entry name" value="Rossmann-like_a/b/a_fold"/>
</dbReference>
<evidence type="ECO:0000313" key="4">
    <source>
        <dbReference type="Proteomes" id="UP000199320"/>
    </source>
</evidence>
<evidence type="ECO:0000313" key="5">
    <source>
        <dbReference type="Proteomes" id="UP000324021"/>
    </source>
</evidence>
<sequence length="131" mass="14170">MDGSELSERALEYALENHPDAAVTVLTIVAEPSVMMGEAMSIAFEDDIEAAAQERAESVFDRAHEMAADHDAEIDTVVAIGRPGRAIVRRADDYDAVVIGSHGDDMIDRLFVGDVADTVFKRSPVPVTVVR</sequence>
<dbReference type="Proteomes" id="UP000324021">
    <property type="component" value="Unassembled WGS sequence"/>
</dbReference>
<keyword evidence="4" id="KW-1185">Reference proteome</keyword>
<dbReference type="OrthoDB" id="105697at2157"/>
<dbReference type="PANTHER" id="PTHR31964">
    <property type="entry name" value="ADENINE NUCLEOTIDE ALPHA HYDROLASES-LIKE SUPERFAMILY PROTEIN"/>
    <property type="match status" value="1"/>
</dbReference>
<name>A0A1I0FG45_9EURY</name>
<proteinExistence type="predicted"/>